<reference evidence="2" key="1">
    <citation type="journal article" date="2020" name="Stud. Mycol.">
        <title>101 Dothideomycetes genomes: a test case for predicting lifestyles and emergence of pathogens.</title>
        <authorList>
            <person name="Haridas S."/>
            <person name="Albert R."/>
            <person name="Binder M."/>
            <person name="Bloem J."/>
            <person name="Labutti K."/>
            <person name="Salamov A."/>
            <person name="Andreopoulos B."/>
            <person name="Baker S."/>
            <person name="Barry K."/>
            <person name="Bills G."/>
            <person name="Bluhm B."/>
            <person name="Cannon C."/>
            <person name="Castanera R."/>
            <person name="Culley D."/>
            <person name="Daum C."/>
            <person name="Ezra D."/>
            <person name="Gonzalez J."/>
            <person name="Henrissat B."/>
            <person name="Kuo A."/>
            <person name="Liang C."/>
            <person name="Lipzen A."/>
            <person name="Lutzoni F."/>
            <person name="Magnuson J."/>
            <person name="Mondo S."/>
            <person name="Nolan M."/>
            <person name="Ohm R."/>
            <person name="Pangilinan J."/>
            <person name="Park H.-J."/>
            <person name="Ramirez L."/>
            <person name="Alfaro M."/>
            <person name="Sun H."/>
            <person name="Tritt A."/>
            <person name="Yoshinaga Y."/>
            <person name="Zwiers L.-H."/>
            <person name="Turgeon B."/>
            <person name="Goodwin S."/>
            <person name="Spatafora J."/>
            <person name="Crous P."/>
            <person name="Grigoriev I."/>
        </authorList>
    </citation>
    <scope>NUCLEOTIDE SEQUENCE</scope>
    <source>
        <strain evidence="2">CBS 109.77</strain>
    </source>
</reference>
<organism evidence="2 3">
    <name type="scientific">Melanomma pulvis-pyrius CBS 109.77</name>
    <dbReference type="NCBI Taxonomy" id="1314802"/>
    <lineage>
        <taxon>Eukaryota</taxon>
        <taxon>Fungi</taxon>
        <taxon>Dikarya</taxon>
        <taxon>Ascomycota</taxon>
        <taxon>Pezizomycotina</taxon>
        <taxon>Dothideomycetes</taxon>
        <taxon>Pleosporomycetidae</taxon>
        <taxon>Pleosporales</taxon>
        <taxon>Melanommataceae</taxon>
        <taxon>Melanomma</taxon>
    </lineage>
</organism>
<feature type="region of interest" description="Disordered" evidence="1">
    <location>
        <begin position="198"/>
        <end position="259"/>
    </location>
</feature>
<protein>
    <submittedName>
        <fullName evidence="2">Uncharacterized protein</fullName>
    </submittedName>
</protein>
<evidence type="ECO:0000256" key="1">
    <source>
        <dbReference type="SAM" id="MobiDB-lite"/>
    </source>
</evidence>
<dbReference type="Proteomes" id="UP000799757">
    <property type="component" value="Unassembled WGS sequence"/>
</dbReference>
<evidence type="ECO:0000313" key="2">
    <source>
        <dbReference type="EMBL" id="KAF2798820.1"/>
    </source>
</evidence>
<sequence>MYHQNPFSGPREPWSPSVFDDNGHQHFNNLIPMYPDQQDPLFYDVQSQAATHHVEPHAHHQFGPIPPNTYDLPSCYQDVMIRQHHQQVPLQPEVPNTVHSEPRESSMSYLEAMDLVQKFNPEALRVIQIQHLISTKPVITNLRDENSFLKRLLQSCHAAVPNLVGSHVFENLYAEQPDGYPLPVSRYFKYGLPYTPTSSVSSDSSNPITPIPVTSSTPPSPYDSRDENTPPRVPLYTEPAAMGPATMQNGPNSGMPGPFDVAIEGIDGMWRRTI</sequence>
<dbReference type="OrthoDB" id="10645274at2759"/>
<proteinExistence type="predicted"/>
<evidence type="ECO:0000313" key="3">
    <source>
        <dbReference type="Proteomes" id="UP000799757"/>
    </source>
</evidence>
<keyword evidence="3" id="KW-1185">Reference proteome</keyword>
<name>A0A6A6XQY5_9PLEO</name>
<dbReference type="EMBL" id="MU001776">
    <property type="protein sequence ID" value="KAF2798820.1"/>
    <property type="molecule type" value="Genomic_DNA"/>
</dbReference>
<accession>A0A6A6XQY5</accession>
<gene>
    <name evidence="2" type="ORF">K505DRAFT_92228</name>
</gene>
<feature type="compositionally biased region" description="Low complexity" evidence="1">
    <location>
        <begin position="198"/>
        <end position="217"/>
    </location>
</feature>
<feature type="region of interest" description="Disordered" evidence="1">
    <location>
        <begin position="1"/>
        <end position="21"/>
    </location>
</feature>
<dbReference type="AlphaFoldDB" id="A0A6A6XQY5"/>